<name>A0A1I7WDT8_HETBA</name>
<evidence type="ECO:0000313" key="2">
    <source>
        <dbReference type="WBParaSite" id="Hba_03099"/>
    </source>
</evidence>
<protein>
    <submittedName>
        <fullName evidence="2">Dimer_Tnp_hAT domain-containing protein</fullName>
    </submittedName>
</protein>
<reference evidence="2" key="1">
    <citation type="submission" date="2016-11" db="UniProtKB">
        <authorList>
            <consortium name="WormBaseParasite"/>
        </authorList>
    </citation>
    <scope>IDENTIFICATION</scope>
</reference>
<organism evidence="1 2">
    <name type="scientific">Heterorhabditis bacteriophora</name>
    <name type="common">Entomopathogenic nematode worm</name>
    <dbReference type="NCBI Taxonomy" id="37862"/>
    <lineage>
        <taxon>Eukaryota</taxon>
        <taxon>Metazoa</taxon>
        <taxon>Ecdysozoa</taxon>
        <taxon>Nematoda</taxon>
        <taxon>Chromadorea</taxon>
        <taxon>Rhabditida</taxon>
        <taxon>Rhabditina</taxon>
        <taxon>Rhabditomorpha</taxon>
        <taxon>Strongyloidea</taxon>
        <taxon>Heterorhabditidae</taxon>
        <taxon>Heterorhabditis</taxon>
    </lineage>
</organism>
<dbReference type="WBParaSite" id="Hba_03099">
    <property type="protein sequence ID" value="Hba_03099"/>
    <property type="gene ID" value="Hba_03099"/>
</dbReference>
<keyword evidence="1" id="KW-1185">Reference proteome</keyword>
<proteinExistence type="predicted"/>
<evidence type="ECO:0000313" key="1">
    <source>
        <dbReference type="Proteomes" id="UP000095283"/>
    </source>
</evidence>
<accession>A0A1I7WDT8</accession>
<dbReference type="Proteomes" id="UP000095283">
    <property type="component" value="Unplaced"/>
</dbReference>
<dbReference type="AlphaFoldDB" id="A0A1I7WDT8"/>
<sequence>MREYCGLKASKSLMSDTNRTYLATLSAKMIYSGNSCPVKNSVKATLKRCTLSKVLISHVISMTQHTQQLKQPSNDFAELVAEVSKKITFAKPMNLADSNVMHCHTAISPISSRLNKQPCIKAGILHQSTPFQKWKNDVLVLFLFSSQQRIVSLQLLHQLRLSN</sequence>